<gene>
    <name evidence="5" type="ORF">B1B_18554</name>
</gene>
<comment type="caution">
    <text evidence="5">The sequence shown here is derived from an EMBL/GenBank/DDBJ whole genome shotgun (WGS) entry which is preliminary data.</text>
</comment>
<evidence type="ECO:0000313" key="5">
    <source>
        <dbReference type="EMBL" id="EQD30146.1"/>
    </source>
</evidence>
<dbReference type="AlphaFoldDB" id="T0Y4Z8"/>
<dbReference type="InterPro" id="IPR056179">
    <property type="entry name" value="DHQS_C"/>
</dbReference>
<dbReference type="GO" id="GO:0008652">
    <property type="term" value="P:amino acid biosynthetic process"/>
    <property type="evidence" value="ECO:0007669"/>
    <property type="project" value="UniProtKB-KW"/>
</dbReference>
<protein>
    <submittedName>
        <fullName evidence="5">3-dehydroquinate synthase</fullName>
        <ecNumber evidence="5">4.2.3.4</ecNumber>
    </submittedName>
</protein>
<dbReference type="GO" id="GO:0016491">
    <property type="term" value="F:oxidoreductase activity"/>
    <property type="evidence" value="ECO:0007669"/>
    <property type="project" value="InterPro"/>
</dbReference>
<reference evidence="5" key="2">
    <citation type="journal article" date="2014" name="ISME J.">
        <title>Microbial stratification in low pH oxic and suboxic macroscopic growths along an acid mine drainage.</title>
        <authorList>
            <person name="Mendez-Garcia C."/>
            <person name="Mesa V."/>
            <person name="Sprenger R.R."/>
            <person name="Richter M."/>
            <person name="Diez M.S."/>
            <person name="Solano J."/>
            <person name="Bargiela R."/>
            <person name="Golyshina O.V."/>
            <person name="Manteca A."/>
            <person name="Ramos J.L."/>
            <person name="Gallego J.R."/>
            <person name="Llorente I."/>
            <person name="Martins Dos Santos V.A."/>
            <person name="Jensen O.N."/>
            <person name="Pelaez A.I."/>
            <person name="Sanchez J."/>
            <person name="Ferrer M."/>
        </authorList>
    </citation>
    <scope>NUCLEOTIDE SEQUENCE</scope>
</reference>
<dbReference type="Pfam" id="PF01959">
    <property type="entry name" value="DHQS"/>
    <property type="match status" value="1"/>
</dbReference>
<reference evidence="5" key="1">
    <citation type="submission" date="2013-08" db="EMBL/GenBank/DDBJ databases">
        <authorList>
            <person name="Mendez C."/>
            <person name="Richter M."/>
            <person name="Ferrer M."/>
            <person name="Sanchez J."/>
        </authorList>
    </citation>
    <scope>NUCLEOTIDE SEQUENCE</scope>
</reference>
<evidence type="ECO:0000256" key="1">
    <source>
        <dbReference type="ARBA" id="ARBA00022605"/>
    </source>
</evidence>
<name>T0Y4Z8_9ZZZZ</name>
<dbReference type="InterPro" id="IPR030960">
    <property type="entry name" value="DHQS/DOIS_N"/>
</dbReference>
<dbReference type="GO" id="GO:0003856">
    <property type="term" value="F:3-dehydroquinate synthase activity"/>
    <property type="evidence" value="ECO:0007669"/>
    <property type="project" value="UniProtKB-EC"/>
</dbReference>
<dbReference type="PANTHER" id="PTHR33563:SF1">
    <property type="entry name" value="3-DEHYDROQUINATE SYNTHASE"/>
    <property type="match status" value="1"/>
</dbReference>
<keyword evidence="1" id="KW-0028">Amino-acid biosynthesis</keyword>
<dbReference type="EMBL" id="AUZY01012417">
    <property type="protein sequence ID" value="EQD30146.1"/>
    <property type="molecule type" value="Genomic_DNA"/>
</dbReference>
<keyword evidence="5" id="KW-0456">Lyase</keyword>
<dbReference type="InterPro" id="IPR002812">
    <property type="entry name" value="DHQS"/>
</dbReference>
<dbReference type="Pfam" id="PF26558">
    <property type="entry name" value="DHQS_2nd"/>
    <property type="match status" value="1"/>
</dbReference>
<evidence type="ECO:0000259" key="3">
    <source>
        <dbReference type="Pfam" id="PF01959"/>
    </source>
</evidence>
<accession>T0Y4Z8</accession>
<feature type="domain" description="3-dehydroquinate synthase N-terminal" evidence="3">
    <location>
        <begin position="54"/>
        <end position="154"/>
    </location>
</feature>
<organism evidence="5">
    <name type="scientific">mine drainage metagenome</name>
    <dbReference type="NCBI Taxonomy" id="410659"/>
    <lineage>
        <taxon>unclassified sequences</taxon>
        <taxon>metagenomes</taxon>
        <taxon>ecological metagenomes</taxon>
    </lineage>
</organism>
<feature type="domain" description="3-dehydroquinate synthase C-terminal" evidence="4">
    <location>
        <begin position="170"/>
        <end position="342"/>
    </location>
</feature>
<sequence>MTHERVAIQPVGASTRERTRIADYVLRRGFSMLVLAPGDRRPPREGLHLFDRTGESLCPRPNGRPIRIVRVESPSDLARAREIGAVDGAVAVSWIRDRIIPLENLRASAGTSFRVWTLIERPSELPAALGALEHGADGVVIPADSFEAVDAIQGALENRPPVLTGWRLARLRTVRPAGMGDRVLVDTTSILRPTEGLLVGSTAAFLFHVASEAEGSAYTRPRSFRVNAGAAHSYVLLADGSTRYLSELEPGDAVYVSDPRAPGRSVRVGRVKIERRPLTLLDATVEGRSRTLFVQEAETVRLSGVRDRRPVTQLRAGDRLVGCGFPPGRHMGQAVVETVEER</sequence>
<keyword evidence="2" id="KW-0057">Aromatic amino acid biosynthesis</keyword>
<evidence type="ECO:0000259" key="4">
    <source>
        <dbReference type="Pfam" id="PF26558"/>
    </source>
</evidence>
<dbReference type="EC" id="4.2.3.4" evidence="5"/>
<dbReference type="PANTHER" id="PTHR33563">
    <property type="match status" value="1"/>
</dbReference>
<dbReference type="GO" id="GO:0009073">
    <property type="term" value="P:aromatic amino acid family biosynthetic process"/>
    <property type="evidence" value="ECO:0007669"/>
    <property type="project" value="UniProtKB-KW"/>
</dbReference>
<evidence type="ECO:0000256" key="2">
    <source>
        <dbReference type="ARBA" id="ARBA00023141"/>
    </source>
</evidence>
<proteinExistence type="predicted"/>